<dbReference type="VEuPathDB" id="PlasmoDB:PGAL8A_00189100"/>
<dbReference type="RefSeq" id="XP_028527314.1">
    <property type="nucleotide sequence ID" value="XM_028670575.1"/>
</dbReference>
<gene>
    <name evidence="2" type="ORF">PGAL8A_00189100</name>
</gene>
<dbReference type="AlphaFoldDB" id="A0A1J1GPZ5"/>
<reference evidence="2" key="1">
    <citation type="submission" date="2015-04" db="EMBL/GenBank/DDBJ databases">
        <authorList>
            <consortium name="Pathogen Informatics"/>
        </authorList>
    </citation>
    <scope>NUCLEOTIDE SEQUENCE [LARGE SCALE GENOMIC DNA]</scope>
    <source>
        <strain evidence="2">8A</strain>
    </source>
</reference>
<keyword evidence="3" id="KW-1185">Reference proteome</keyword>
<proteinExistence type="predicted"/>
<comment type="caution">
    <text evidence="2">The sequence shown here is derived from an EMBL/GenBank/DDBJ whole genome shotgun (WGS) entry which is preliminary data.</text>
</comment>
<accession>A0A1J1GPZ5</accession>
<protein>
    <submittedName>
        <fullName evidence="2">Fam-g protein</fullName>
    </submittedName>
</protein>
<dbReference type="GeneID" id="39730418"/>
<feature type="region of interest" description="Disordered" evidence="1">
    <location>
        <begin position="138"/>
        <end position="159"/>
    </location>
</feature>
<feature type="compositionally biased region" description="Basic and acidic residues" evidence="1">
    <location>
        <begin position="175"/>
        <end position="212"/>
    </location>
</feature>
<evidence type="ECO:0000313" key="2">
    <source>
        <dbReference type="EMBL" id="CRG94496.1"/>
    </source>
</evidence>
<dbReference type="Proteomes" id="UP000220797">
    <property type="component" value="Unassembled WGS sequence"/>
</dbReference>
<dbReference type="EMBL" id="CVMV01000026">
    <property type="protein sequence ID" value="CRG94496.1"/>
    <property type="molecule type" value="Genomic_DNA"/>
</dbReference>
<organism evidence="2 3">
    <name type="scientific">Plasmodium gallinaceum</name>
    <dbReference type="NCBI Taxonomy" id="5849"/>
    <lineage>
        <taxon>Eukaryota</taxon>
        <taxon>Sar</taxon>
        <taxon>Alveolata</taxon>
        <taxon>Apicomplexa</taxon>
        <taxon>Aconoidasida</taxon>
        <taxon>Haemosporida</taxon>
        <taxon>Plasmodiidae</taxon>
        <taxon>Plasmodium</taxon>
        <taxon>Plasmodium (Haemamoeba)</taxon>
    </lineage>
</organism>
<feature type="region of interest" description="Disordered" evidence="1">
    <location>
        <begin position="175"/>
        <end position="223"/>
    </location>
</feature>
<dbReference type="OrthoDB" id="6475849at2759"/>
<feature type="compositionally biased region" description="Basic and acidic residues" evidence="1">
    <location>
        <begin position="147"/>
        <end position="159"/>
    </location>
</feature>
<name>A0A1J1GPZ5_PLAGA</name>
<evidence type="ECO:0000256" key="1">
    <source>
        <dbReference type="SAM" id="MobiDB-lite"/>
    </source>
</evidence>
<sequence>MKTLTSYLKITTFILLIWMYQCFYNCYSYRTWIDENILQTKNELKYERVLTEGNTEEKKQTNAEGCLKERPLDNEKNKCKNPIQYKNPYDPCHGANTPSLSESFDRKAKEMNPKLRDQKLNIECNKISANQVSDLHFISHGPDIPDEEKSKITDSAKNQHDFKLDERLCESNKKMKDNKTEFDSNKELRGNKTESESKKEMTENKAESESKKEQRKKKKKNMKFDLMKHLIFHKFDKIYDDKK</sequence>
<evidence type="ECO:0000313" key="3">
    <source>
        <dbReference type="Proteomes" id="UP000220797"/>
    </source>
</evidence>